<organism evidence="2 3">
    <name type="scientific">Lysobacter cavernae</name>
    <dbReference type="NCBI Taxonomy" id="1685901"/>
    <lineage>
        <taxon>Bacteria</taxon>
        <taxon>Pseudomonadati</taxon>
        <taxon>Pseudomonadota</taxon>
        <taxon>Gammaproteobacteria</taxon>
        <taxon>Lysobacterales</taxon>
        <taxon>Lysobacteraceae</taxon>
        <taxon>Lysobacter</taxon>
    </lineage>
</organism>
<keyword evidence="3" id="KW-1185">Reference proteome</keyword>
<evidence type="ECO:0000313" key="2">
    <source>
        <dbReference type="EMBL" id="MFC3552331.1"/>
    </source>
</evidence>
<accession>A0ABV7RUP3</accession>
<dbReference type="RefSeq" id="WP_386760091.1">
    <property type="nucleotide sequence ID" value="NZ_JBHRXK010000009.1"/>
</dbReference>
<reference evidence="3" key="1">
    <citation type="journal article" date="2019" name="Int. J. Syst. Evol. Microbiol.">
        <title>The Global Catalogue of Microorganisms (GCM) 10K type strain sequencing project: providing services to taxonomists for standard genome sequencing and annotation.</title>
        <authorList>
            <consortium name="The Broad Institute Genomics Platform"/>
            <consortium name="The Broad Institute Genome Sequencing Center for Infectious Disease"/>
            <person name="Wu L."/>
            <person name="Ma J."/>
        </authorList>
    </citation>
    <scope>NUCLEOTIDE SEQUENCE [LARGE SCALE GENOMIC DNA]</scope>
    <source>
        <strain evidence="3">KCTC 42875</strain>
    </source>
</reference>
<sequence>MKLHHSLLALALTSLFAAPALAQTVPDDDDAYLENWTIIHDHVDTEGLVFIYGEIPVSARSGAVVEQSQLTHGSGNYATGENFMNADLGEGALDGATGNIGVNVAAGVGNAQSNDAALSSIISVDDADPGHPESLAEGDDPGVYASAMIFSDQKSDANYATLPNSIVYTEWNASLGDDALAGATGNIGVNVAAGVGNAQSNALAASTNSAGTVAYATSDSAQEAYWNSIETEGGTQHTLNATLGMGALAGATGNLGVNVAAGVGNLQHNSLAIASASSCVTCP</sequence>
<evidence type="ECO:0008006" key="4">
    <source>
        <dbReference type="Google" id="ProtNLM"/>
    </source>
</evidence>
<evidence type="ECO:0000313" key="3">
    <source>
        <dbReference type="Proteomes" id="UP001595740"/>
    </source>
</evidence>
<dbReference type="Proteomes" id="UP001595740">
    <property type="component" value="Unassembled WGS sequence"/>
</dbReference>
<comment type="caution">
    <text evidence="2">The sequence shown here is derived from an EMBL/GenBank/DDBJ whole genome shotgun (WGS) entry which is preliminary data.</text>
</comment>
<feature type="chain" id="PRO_5045258779" description="Cell surface protein" evidence="1">
    <location>
        <begin position="23"/>
        <end position="283"/>
    </location>
</feature>
<gene>
    <name evidence="2" type="ORF">ACFOLC_15100</name>
</gene>
<keyword evidence="1" id="KW-0732">Signal</keyword>
<name>A0ABV7RUP3_9GAMM</name>
<dbReference type="EMBL" id="JBHRXK010000009">
    <property type="protein sequence ID" value="MFC3552331.1"/>
    <property type="molecule type" value="Genomic_DNA"/>
</dbReference>
<protein>
    <recommendedName>
        <fullName evidence="4">Cell surface protein</fullName>
    </recommendedName>
</protein>
<proteinExistence type="predicted"/>
<feature type="signal peptide" evidence="1">
    <location>
        <begin position="1"/>
        <end position="22"/>
    </location>
</feature>
<evidence type="ECO:0000256" key="1">
    <source>
        <dbReference type="SAM" id="SignalP"/>
    </source>
</evidence>